<dbReference type="EMBL" id="CP144694">
    <property type="protein sequence ID" value="WVZ04048.1"/>
    <property type="molecule type" value="Genomic_DNA"/>
</dbReference>
<name>A0AAQ3N8A0_VIGMU</name>
<reference evidence="1 2" key="1">
    <citation type="journal article" date="2023" name="Life. Sci Alliance">
        <title>Evolutionary insights into 3D genome organization and epigenetic landscape of Vigna mungo.</title>
        <authorList>
            <person name="Junaid A."/>
            <person name="Singh B."/>
            <person name="Bhatia S."/>
        </authorList>
    </citation>
    <scope>NUCLEOTIDE SEQUENCE [LARGE SCALE GENOMIC DNA]</scope>
    <source>
        <strain evidence="1">Urdbean</strain>
    </source>
</reference>
<dbReference type="Proteomes" id="UP001374535">
    <property type="component" value="Chromosome 7"/>
</dbReference>
<evidence type="ECO:0000313" key="1">
    <source>
        <dbReference type="EMBL" id="WVZ04048.1"/>
    </source>
</evidence>
<proteinExistence type="predicted"/>
<evidence type="ECO:0000313" key="2">
    <source>
        <dbReference type="Proteomes" id="UP001374535"/>
    </source>
</evidence>
<dbReference type="AlphaFoldDB" id="A0AAQ3N8A0"/>
<protein>
    <submittedName>
        <fullName evidence="1">Uncharacterized protein</fullName>
    </submittedName>
</protein>
<sequence>MEPPIQAHPQMYLACEFTLLLPFNNRMLLKIKPPAVHRLMVQPPLHNLQRDHTPSQNLIFVWSNPVFHGQNQGILKRLRSNQHQILVPHRTYVFTLRHSCSHKLAPKINLHKNFRIPALVSRNQILCFNHIDPDIPELGREVNF</sequence>
<organism evidence="1 2">
    <name type="scientific">Vigna mungo</name>
    <name type="common">Black gram</name>
    <name type="synonym">Phaseolus mungo</name>
    <dbReference type="NCBI Taxonomy" id="3915"/>
    <lineage>
        <taxon>Eukaryota</taxon>
        <taxon>Viridiplantae</taxon>
        <taxon>Streptophyta</taxon>
        <taxon>Embryophyta</taxon>
        <taxon>Tracheophyta</taxon>
        <taxon>Spermatophyta</taxon>
        <taxon>Magnoliopsida</taxon>
        <taxon>eudicotyledons</taxon>
        <taxon>Gunneridae</taxon>
        <taxon>Pentapetalae</taxon>
        <taxon>rosids</taxon>
        <taxon>fabids</taxon>
        <taxon>Fabales</taxon>
        <taxon>Fabaceae</taxon>
        <taxon>Papilionoideae</taxon>
        <taxon>50 kb inversion clade</taxon>
        <taxon>NPAAA clade</taxon>
        <taxon>indigoferoid/millettioid clade</taxon>
        <taxon>Phaseoleae</taxon>
        <taxon>Vigna</taxon>
    </lineage>
</organism>
<gene>
    <name evidence="1" type="ORF">V8G54_024854</name>
</gene>
<accession>A0AAQ3N8A0</accession>
<keyword evidence="2" id="KW-1185">Reference proteome</keyword>